<proteinExistence type="predicted"/>
<organism evidence="3 4">
    <name type="scientific">Streptomyces sporangiiformans</name>
    <dbReference type="NCBI Taxonomy" id="2315329"/>
    <lineage>
        <taxon>Bacteria</taxon>
        <taxon>Bacillati</taxon>
        <taxon>Actinomycetota</taxon>
        <taxon>Actinomycetes</taxon>
        <taxon>Kitasatosporales</taxon>
        <taxon>Streptomycetaceae</taxon>
        <taxon>Streptomyces</taxon>
    </lineage>
</organism>
<feature type="region of interest" description="Disordered" evidence="1">
    <location>
        <begin position="25"/>
        <end position="54"/>
    </location>
</feature>
<keyword evidence="2" id="KW-0732">Signal</keyword>
<gene>
    <name evidence="3" type="ORF">FGD71_029015</name>
</gene>
<dbReference type="PROSITE" id="PS51257">
    <property type="entry name" value="PROKAR_LIPOPROTEIN"/>
    <property type="match status" value="1"/>
</dbReference>
<evidence type="ECO:0000256" key="2">
    <source>
        <dbReference type="SAM" id="SignalP"/>
    </source>
</evidence>
<dbReference type="RefSeq" id="WP_119103514.1">
    <property type="nucleotide sequence ID" value="NZ_QXMJ01000168.1"/>
</dbReference>
<dbReference type="OrthoDB" id="5511088at2"/>
<comment type="caution">
    <text evidence="3">The sequence shown here is derived from an EMBL/GenBank/DDBJ whole genome shotgun (WGS) entry which is preliminary data.</text>
</comment>
<feature type="chain" id="PRO_5021363460" evidence="2">
    <location>
        <begin position="26"/>
        <end position="218"/>
    </location>
</feature>
<dbReference type="EMBL" id="VCHX02000168">
    <property type="protein sequence ID" value="TPQ18868.1"/>
    <property type="molecule type" value="Genomic_DNA"/>
</dbReference>
<feature type="signal peptide" evidence="2">
    <location>
        <begin position="1"/>
        <end position="25"/>
    </location>
</feature>
<name>A0A505DE75_9ACTN</name>
<protein>
    <submittedName>
        <fullName evidence="3">Signal protein</fullName>
    </submittedName>
</protein>
<feature type="compositionally biased region" description="Low complexity" evidence="1">
    <location>
        <begin position="38"/>
        <end position="47"/>
    </location>
</feature>
<evidence type="ECO:0000256" key="1">
    <source>
        <dbReference type="SAM" id="MobiDB-lite"/>
    </source>
</evidence>
<reference evidence="3 4" key="1">
    <citation type="submission" date="2019-06" db="EMBL/GenBank/DDBJ databases">
        <title>Streptomyces sporangiiformans sp. nov., a novel actinomycete isolated from soil in Mount Song.</title>
        <authorList>
            <person name="Han L."/>
        </authorList>
    </citation>
    <scope>NUCLEOTIDE SEQUENCE [LARGE SCALE GENOMIC DNA]</scope>
    <source>
        <strain evidence="3 4">NEAU-SSA 1</strain>
    </source>
</reference>
<dbReference type="Proteomes" id="UP000317378">
    <property type="component" value="Unassembled WGS sequence"/>
</dbReference>
<evidence type="ECO:0000313" key="3">
    <source>
        <dbReference type="EMBL" id="TPQ18868.1"/>
    </source>
</evidence>
<sequence>MKSKTGRAGLMAMVLAALVGCGAGASEGAEDSTETERASTAPASARPSHAKARLSPEVLQSRWWTWALSEPERTSPVADEDGSACGNNQPQDVWFLAGTFGTQVKRTCSVPNGVPLAFPLVNLIGGPADCTDFMSAAKGSAVLDGKRVDSETIRGEAITAEGVADNPVTGTDGRFSATGCGLWVQLPPLRPGKHTLTIRGQSEDFATGVDYSLTVDPA</sequence>
<accession>A0A505DE75</accession>
<keyword evidence="4" id="KW-1185">Reference proteome</keyword>
<evidence type="ECO:0000313" key="4">
    <source>
        <dbReference type="Proteomes" id="UP000317378"/>
    </source>
</evidence>
<dbReference type="AlphaFoldDB" id="A0A505DE75"/>